<dbReference type="Gene3D" id="1.10.10.10">
    <property type="entry name" value="Winged helix-like DNA-binding domain superfamily/Winged helix DNA-binding domain"/>
    <property type="match status" value="1"/>
</dbReference>
<dbReference type="InterPro" id="IPR035472">
    <property type="entry name" value="RpiR-like_SIS"/>
</dbReference>
<keyword evidence="8" id="KW-1185">Reference proteome</keyword>
<name>A0A8J3CHD3_9BURK</name>
<accession>A0A8J3CHD3</accession>
<reference evidence="7" key="1">
    <citation type="journal article" date="2014" name="Int. J. Syst. Evol. Microbiol.">
        <title>Complete genome sequence of Corynebacterium casei LMG S-19264T (=DSM 44701T), isolated from a smear-ripened cheese.</title>
        <authorList>
            <consortium name="US DOE Joint Genome Institute (JGI-PGF)"/>
            <person name="Walter F."/>
            <person name="Albersmeier A."/>
            <person name="Kalinowski J."/>
            <person name="Ruckert C."/>
        </authorList>
    </citation>
    <scope>NUCLEOTIDE SEQUENCE</scope>
    <source>
        <strain evidence="7">KCTC 32501</strain>
    </source>
</reference>
<dbReference type="SUPFAM" id="SSF46689">
    <property type="entry name" value="Homeodomain-like"/>
    <property type="match status" value="1"/>
</dbReference>
<dbReference type="GO" id="GO:0003677">
    <property type="term" value="F:DNA binding"/>
    <property type="evidence" value="ECO:0007669"/>
    <property type="project" value="UniProtKB-KW"/>
</dbReference>
<dbReference type="Pfam" id="PF01380">
    <property type="entry name" value="SIS"/>
    <property type="match status" value="1"/>
</dbReference>
<gene>
    <name evidence="7" type="ORF">GCM10009007_13290</name>
</gene>
<keyword evidence="4" id="KW-0804">Transcription</keyword>
<organism evidence="7 8">
    <name type="scientific">Formosimonas limnophila</name>
    <dbReference type="NCBI Taxonomy" id="1384487"/>
    <lineage>
        <taxon>Bacteria</taxon>
        <taxon>Pseudomonadati</taxon>
        <taxon>Pseudomonadota</taxon>
        <taxon>Betaproteobacteria</taxon>
        <taxon>Burkholderiales</taxon>
        <taxon>Burkholderiaceae</taxon>
        <taxon>Formosimonas</taxon>
    </lineage>
</organism>
<protein>
    <recommendedName>
        <fullName evidence="9">RpiR family transcriptional regulator</fullName>
    </recommendedName>
</protein>
<proteinExistence type="predicted"/>
<dbReference type="Gene3D" id="3.40.50.10490">
    <property type="entry name" value="Glucose-6-phosphate isomerase like protein, domain 1"/>
    <property type="match status" value="1"/>
</dbReference>
<dbReference type="InterPro" id="IPR009057">
    <property type="entry name" value="Homeodomain-like_sf"/>
</dbReference>
<dbReference type="PROSITE" id="PS51071">
    <property type="entry name" value="HTH_RPIR"/>
    <property type="match status" value="1"/>
</dbReference>
<evidence type="ECO:0008006" key="9">
    <source>
        <dbReference type="Google" id="ProtNLM"/>
    </source>
</evidence>
<evidence type="ECO:0000313" key="8">
    <source>
        <dbReference type="Proteomes" id="UP000614287"/>
    </source>
</evidence>
<dbReference type="InterPro" id="IPR001347">
    <property type="entry name" value="SIS_dom"/>
</dbReference>
<dbReference type="InterPro" id="IPR046348">
    <property type="entry name" value="SIS_dom_sf"/>
</dbReference>
<evidence type="ECO:0000256" key="4">
    <source>
        <dbReference type="ARBA" id="ARBA00023163"/>
    </source>
</evidence>
<keyword evidence="3" id="KW-0324">Glycolysis</keyword>
<evidence type="ECO:0000259" key="6">
    <source>
        <dbReference type="PROSITE" id="PS51464"/>
    </source>
</evidence>
<reference evidence="7" key="2">
    <citation type="submission" date="2020-09" db="EMBL/GenBank/DDBJ databases">
        <authorList>
            <person name="Sun Q."/>
            <person name="Kim S."/>
        </authorList>
    </citation>
    <scope>NUCLEOTIDE SEQUENCE</scope>
    <source>
        <strain evidence="7">KCTC 32501</strain>
    </source>
</reference>
<dbReference type="EMBL" id="BMZG01000006">
    <property type="protein sequence ID" value="GHA73598.1"/>
    <property type="molecule type" value="Genomic_DNA"/>
</dbReference>
<feature type="domain" description="SIS" evidence="6">
    <location>
        <begin position="137"/>
        <end position="273"/>
    </location>
</feature>
<dbReference type="PROSITE" id="PS51464">
    <property type="entry name" value="SIS"/>
    <property type="match status" value="1"/>
</dbReference>
<evidence type="ECO:0000256" key="3">
    <source>
        <dbReference type="ARBA" id="ARBA00023152"/>
    </source>
</evidence>
<evidence type="ECO:0000259" key="5">
    <source>
        <dbReference type="PROSITE" id="PS51071"/>
    </source>
</evidence>
<dbReference type="InterPro" id="IPR036388">
    <property type="entry name" value="WH-like_DNA-bd_sf"/>
</dbReference>
<dbReference type="GO" id="GO:0097367">
    <property type="term" value="F:carbohydrate derivative binding"/>
    <property type="evidence" value="ECO:0007669"/>
    <property type="project" value="InterPro"/>
</dbReference>
<dbReference type="Pfam" id="PF01418">
    <property type="entry name" value="HTH_6"/>
    <property type="match status" value="1"/>
</dbReference>
<dbReference type="RefSeq" id="WP_189493164.1">
    <property type="nucleotide sequence ID" value="NZ_BMZG01000006.1"/>
</dbReference>
<comment type="caution">
    <text evidence="7">The sequence shown here is derived from an EMBL/GenBank/DDBJ whole genome shotgun (WGS) entry which is preliminary data.</text>
</comment>
<dbReference type="Proteomes" id="UP000614287">
    <property type="component" value="Unassembled WGS sequence"/>
</dbReference>
<dbReference type="InterPro" id="IPR000281">
    <property type="entry name" value="HTH_RpiR"/>
</dbReference>
<dbReference type="AlphaFoldDB" id="A0A8J3CHD3"/>
<evidence type="ECO:0000256" key="2">
    <source>
        <dbReference type="ARBA" id="ARBA00023125"/>
    </source>
</evidence>
<dbReference type="GO" id="GO:0003700">
    <property type="term" value="F:DNA-binding transcription factor activity"/>
    <property type="evidence" value="ECO:0007669"/>
    <property type="project" value="InterPro"/>
</dbReference>
<dbReference type="GO" id="GO:0006096">
    <property type="term" value="P:glycolytic process"/>
    <property type="evidence" value="ECO:0007669"/>
    <property type="project" value="UniProtKB-KW"/>
</dbReference>
<keyword evidence="1" id="KW-0805">Transcription regulation</keyword>
<dbReference type="PANTHER" id="PTHR30514:SF1">
    <property type="entry name" value="HTH-TYPE TRANSCRIPTIONAL REGULATOR HEXR-RELATED"/>
    <property type="match status" value="1"/>
</dbReference>
<sequence>MMRSEKNTSSNSENQAGAWLARIRNARLHLSRSEAQVADWVLEQPHVFVNSPIADIAKSVQVSQPTVIRFCRSVGCEGLQDLKLKLSGSLNGESSIQFNQIEQGDSIADISDKVLGNTASALLTLRQEVKPEVIGDAIAVLQAARRVDVFALGSSSSVADDAQYKLIRAGISAAARTDAYMMNLCAARLTAGDVALFISRSGKTPELIEAANLAVEQGATILALAPSNTPLAKKADVLIVINTDEQRQTKPAMLTRILQLALIDVLAVGLRQI</sequence>
<feature type="domain" description="HTH rpiR-type" evidence="5">
    <location>
        <begin position="17"/>
        <end position="93"/>
    </location>
</feature>
<dbReference type="PANTHER" id="PTHR30514">
    <property type="entry name" value="GLUCOKINASE"/>
    <property type="match status" value="1"/>
</dbReference>
<dbReference type="SUPFAM" id="SSF53697">
    <property type="entry name" value="SIS domain"/>
    <property type="match status" value="1"/>
</dbReference>
<evidence type="ECO:0000256" key="1">
    <source>
        <dbReference type="ARBA" id="ARBA00023015"/>
    </source>
</evidence>
<dbReference type="PROSITE" id="PS00356">
    <property type="entry name" value="HTH_LACI_1"/>
    <property type="match status" value="1"/>
</dbReference>
<dbReference type="CDD" id="cd05013">
    <property type="entry name" value="SIS_RpiR"/>
    <property type="match status" value="1"/>
</dbReference>
<dbReference type="InterPro" id="IPR047640">
    <property type="entry name" value="RpiR-like"/>
</dbReference>
<evidence type="ECO:0000313" key="7">
    <source>
        <dbReference type="EMBL" id="GHA73598.1"/>
    </source>
</evidence>
<keyword evidence="2" id="KW-0238">DNA-binding</keyword>